<dbReference type="Pfam" id="PF07707">
    <property type="entry name" value="BACK"/>
    <property type="match status" value="1"/>
</dbReference>
<dbReference type="SMART" id="SM00612">
    <property type="entry name" value="Kelch"/>
    <property type="match status" value="6"/>
</dbReference>
<dbReference type="PIRSF" id="PIRSF037037">
    <property type="entry name" value="Kelch-like_protein_gigaxonin"/>
    <property type="match status" value="1"/>
</dbReference>
<dbReference type="Pfam" id="PF01344">
    <property type="entry name" value="Kelch_1"/>
    <property type="match status" value="1"/>
</dbReference>
<dbReference type="Gene3D" id="1.25.40.420">
    <property type="match status" value="1"/>
</dbReference>
<dbReference type="FunFam" id="1.25.40.420:FF:000001">
    <property type="entry name" value="Kelch-like family member 12"/>
    <property type="match status" value="1"/>
</dbReference>
<name>A0A0L8G7L6_OCTBM</name>
<dbReference type="InterPro" id="IPR011333">
    <property type="entry name" value="SKP1/BTB/POZ_sf"/>
</dbReference>
<sequence length="612" mass="69850">MPTLKHGPGYTPFLRRRSYPSERSKHTTSTTKTTTATVMAEQNKDVEEDSYSQGMFYFSSQHSDALRANVEAFRVNANYTDVTIIIEDKKFPCHRAILAAGSYYFKSMFSSGMEETHKNSFTIKQIDPLVFGHVLHFIYTGSITITTGIVFELFSQSHMFQISTLVELCVQFFKEEISDSNCLCALSLSDAHAHKELYEFTKEYACKHFTSLIKDEDFLRLSGECVIDLLNDRRLNCTTESQVFEAAVKWLEYDIEHRKSFRYQMMTCVKFPLIAQSYLLDYVIKSNHMTCEKGQEMIEDAISFHTVPSRRNLLQAYQITPRFAFSYTEVAVLLGGRVADGLSSDVEFYRPDTKEFVSLKPLPFKKRNEYAAAVIGNEIYVSGGLRSPELWKYDLTFHSWIRGNNMLQARRRHAMAVVDNNIYVLGGFDEECVLNTVEMWDSSSNKWTSTGKLLFAVENMGYVAYGKYIYLFGGKNNDEVVTNVVQCYDTTTHTCSIVKNGLPANDMCLSAVVLNSQIYVVGLEGVFRYTPLTGNWDILPEMRCARDFVSLAVLDEKIYLFGGRCRGSKENLYSDLIEVYNSKDNSWDVVGKIPVPMYSYGCVKIFLSQTNT</sequence>
<dbReference type="PANTHER" id="PTHR45632:SF30">
    <property type="entry name" value="BTB DOMAIN-CONTAINING PROTEIN"/>
    <property type="match status" value="1"/>
</dbReference>
<dbReference type="PANTHER" id="PTHR45632">
    <property type="entry name" value="LD33804P"/>
    <property type="match status" value="1"/>
</dbReference>
<feature type="domain" description="BTB" evidence="4">
    <location>
        <begin position="80"/>
        <end position="147"/>
    </location>
</feature>
<keyword evidence="1" id="KW-0880">Kelch repeat</keyword>
<protein>
    <recommendedName>
        <fullName evidence="4">BTB domain-containing protein</fullName>
    </recommendedName>
</protein>
<dbReference type="SUPFAM" id="SSF54695">
    <property type="entry name" value="POZ domain"/>
    <property type="match status" value="1"/>
</dbReference>
<organism evidence="5">
    <name type="scientific">Octopus bimaculoides</name>
    <name type="common">California two-spotted octopus</name>
    <dbReference type="NCBI Taxonomy" id="37653"/>
    <lineage>
        <taxon>Eukaryota</taxon>
        <taxon>Metazoa</taxon>
        <taxon>Spiralia</taxon>
        <taxon>Lophotrochozoa</taxon>
        <taxon>Mollusca</taxon>
        <taxon>Cephalopoda</taxon>
        <taxon>Coleoidea</taxon>
        <taxon>Octopodiformes</taxon>
        <taxon>Octopoda</taxon>
        <taxon>Incirrata</taxon>
        <taxon>Octopodidae</taxon>
        <taxon>Octopus</taxon>
    </lineage>
</organism>
<dbReference type="KEGG" id="obi:106878601"/>
<dbReference type="SMART" id="SM00225">
    <property type="entry name" value="BTB"/>
    <property type="match status" value="1"/>
</dbReference>
<dbReference type="InterPro" id="IPR011705">
    <property type="entry name" value="BACK"/>
</dbReference>
<evidence type="ECO:0000256" key="1">
    <source>
        <dbReference type="ARBA" id="ARBA00022441"/>
    </source>
</evidence>
<dbReference type="EMBL" id="KQ423384">
    <property type="protein sequence ID" value="KOF73016.1"/>
    <property type="molecule type" value="Genomic_DNA"/>
</dbReference>
<accession>A0A0L8G7L6</accession>
<gene>
    <name evidence="5" type="ORF">OCBIM_22038518mg</name>
</gene>
<dbReference type="Gene3D" id="3.30.710.10">
    <property type="entry name" value="Potassium Channel Kv1.1, Chain A"/>
    <property type="match status" value="1"/>
</dbReference>
<dbReference type="OMA" id="DMSCARD"/>
<proteinExistence type="predicted"/>
<keyword evidence="2" id="KW-0677">Repeat</keyword>
<evidence type="ECO:0000313" key="5">
    <source>
        <dbReference type="EMBL" id="KOF73016.1"/>
    </source>
</evidence>
<dbReference type="AlphaFoldDB" id="A0A0L8G7L6"/>
<dbReference type="Pfam" id="PF24681">
    <property type="entry name" value="Kelch_KLHDC2_KLHL20_DRC7"/>
    <property type="match status" value="1"/>
</dbReference>
<evidence type="ECO:0000256" key="2">
    <source>
        <dbReference type="ARBA" id="ARBA00022737"/>
    </source>
</evidence>
<dbReference type="Pfam" id="PF00651">
    <property type="entry name" value="BTB"/>
    <property type="match status" value="1"/>
</dbReference>
<reference evidence="5" key="1">
    <citation type="submission" date="2015-07" db="EMBL/GenBank/DDBJ databases">
        <title>MeaNS - Measles Nucleotide Surveillance Program.</title>
        <authorList>
            <person name="Tran T."/>
            <person name="Druce J."/>
        </authorList>
    </citation>
    <scope>NUCLEOTIDE SEQUENCE</scope>
    <source>
        <strain evidence="5">UCB-OBI-ISO-001</strain>
        <tissue evidence="5">Gonad</tissue>
    </source>
</reference>
<feature type="region of interest" description="Disordered" evidence="3">
    <location>
        <begin position="1"/>
        <end position="33"/>
    </location>
</feature>
<dbReference type="OrthoDB" id="19132at2759"/>
<dbReference type="InterPro" id="IPR006652">
    <property type="entry name" value="Kelch_1"/>
</dbReference>
<dbReference type="STRING" id="37653.A0A0L8G7L6"/>
<dbReference type="InterPro" id="IPR000210">
    <property type="entry name" value="BTB/POZ_dom"/>
</dbReference>
<evidence type="ECO:0000256" key="3">
    <source>
        <dbReference type="SAM" id="MobiDB-lite"/>
    </source>
</evidence>
<dbReference type="InterPro" id="IPR015915">
    <property type="entry name" value="Kelch-typ_b-propeller"/>
</dbReference>
<dbReference type="PROSITE" id="PS50097">
    <property type="entry name" value="BTB"/>
    <property type="match status" value="1"/>
</dbReference>
<evidence type="ECO:0000259" key="4">
    <source>
        <dbReference type="PROSITE" id="PS50097"/>
    </source>
</evidence>
<dbReference type="Gene3D" id="2.120.10.80">
    <property type="entry name" value="Kelch-type beta propeller"/>
    <property type="match status" value="2"/>
</dbReference>
<dbReference type="SUPFAM" id="SSF117281">
    <property type="entry name" value="Kelch motif"/>
    <property type="match status" value="1"/>
</dbReference>
<dbReference type="SMART" id="SM00875">
    <property type="entry name" value="BACK"/>
    <property type="match status" value="1"/>
</dbReference>
<dbReference type="InterPro" id="IPR017096">
    <property type="entry name" value="BTB-kelch_protein"/>
</dbReference>